<evidence type="ECO:0000313" key="1">
    <source>
        <dbReference type="EMBL" id="KAG6963602.1"/>
    </source>
</evidence>
<evidence type="ECO:0008006" key="3">
    <source>
        <dbReference type="Google" id="ProtNLM"/>
    </source>
</evidence>
<gene>
    <name evidence="1" type="ORF">JG688_00008077</name>
</gene>
<protein>
    <recommendedName>
        <fullName evidence="3">HAT C-terminal dimerisation domain-containing protein</fullName>
    </recommendedName>
</protein>
<dbReference type="AlphaFoldDB" id="A0A8J5IIM0"/>
<dbReference type="EMBL" id="JAENGY010000413">
    <property type="protein sequence ID" value="KAG6963602.1"/>
    <property type="molecule type" value="Genomic_DNA"/>
</dbReference>
<proteinExistence type="predicted"/>
<accession>A0A8J5IIM0</accession>
<evidence type="ECO:0000313" key="2">
    <source>
        <dbReference type="Proteomes" id="UP000709295"/>
    </source>
</evidence>
<reference evidence="1" key="1">
    <citation type="submission" date="2021-01" db="EMBL/GenBank/DDBJ databases">
        <title>Phytophthora aleatoria, a newly-described species from Pinus radiata is distinct from Phytophthora cactorum isolates based on comparative genomics.</title>
        <authorList>
            <person name="Mcdougal R."/>
            <person name="Panda P."/>
            <person name="Williams N."/>
            <person name="Studholme D.J."/>
        </authorList>
    </citation>
    <scope>NUCLEOTIDE SEQUENCE</scope>
    <source>
        <strain evidence="1">NZFS 4037</strain>
    </source>
</reference>
<name>A0A8J5IIM0_9STRA</name>
<dbReference type="Proteomes" id="UP000709295">
    <property type="component" value="Unassembled WGS sequence"/>
</dbReference>
<keyword evidence="2" id="KW-1185">Reference proteome</keyword>
<sequence length="52" mass="6090">MQLFRCAASSSASERSFPTHGYIHSKLHNSPDPERVENLVHIFFNEREECQR</sequence>
<organism evidence="1 2">
    <name type="scientific">Phytophthora aleatoria</name>
    <dbReference type="NCBI Taxonomy" id="2496075"/>
    <lineage>
        <taxon>Eukaryota</taxon>
        <taxon>Sar</taxon>
        <taxon>Stramenopiles</taxon>
        <taxon>Oomycota</taxon>
        <taxon>Peronosporomycetes</taxon>
        <taxon>Peronosporales</taxon>
        <taxon>Peronosporaceae</taxon>
        <taxon>Phytophthora</taxon>
    </lineage>
</organism>
<comment type="caution">
    <text evidence="1">The sequence shown here is derived from an EMBL/GenBank/DDBJ whole genome shotgun (WGS) entry which is preliminary data.</text>
</comment>